<feature type="compositionally biased region" description="Basic and acidic residues" evidence="1">
    <location>
        <begin position="143"/>
        <end position="154"/>
    </location>
</feature>
<organism evidence="3 4">
    <name type="scientific">Colletotrichum kahawae</name>
    <name type="common">Coffee berry disease fungus</name>
    <dbReference type="NCBI Taxonomy" id="34407"/>
    <lineage>
        <taxon>Eukaryota</taxon>
        <taxon>Fungi</taxon>
        <taxon>Dikarya</taxon>
        <taxon>Ascomycota</taxon>
        <taxon>Pezizomycotina</taxon>
        <taxon>Sordariomycetes</taxon>
        <taxon>Hypocreomycetidae</taxon>
        <taxon>Glomerellales</taxon>
        <taxon>Glomerellaceae</taxon>
        <taxon>Colletotrichum</taxon>
        <taxon>Colletotrichum gloeosporioides species complex</taxon>
    </lineage>
</organism>
<feature type="chain" id="PRO_5042123220" evidence="2">
    <location>
        <begin position="18"/>
        <end position="154"/>
    </location>
</feature>
<feature type="compositionally biased region" description="Low complexity" evidence="1">
    <location>
        <begin position="100"/>
        <end position="116"/>
    </location>
</feature>
<feature type="signal peptide" evidence="2">
    <location>
        <begin position="1"/>
        <end position="17"/>
    </location>
</feature>
<gene>
    <name evidence="3" type="ORF">CKAH01_08815</name>
</gene>
<name>A0AAD9XZT9_COLKA</name>
<evidence type="ECO:0000313" key="4">
    <source>
        <dbReference type="Proteomes" id="UP001281614"/>
    </source>
</evidence>
<proteinExistence type="predicted"/>
<comment type="caution">
    <text evidence="3">The sequence shown here is derived from an EMBL/GenBank/DDBJ whole genome shotgun (WGS) entry which is preliminary data.</text>
</comment>
<evidence type="ECO:0000313" key="3">
    <source>
        <dbReference type="EMBL" id="KAK2731659.1"/>
    </source>
</evidence>
<feature type="region of interest" description="Disordered" evidence="1">
    <location>
        <begin position="32"/>
        <end position="154"/>
    </location>
</feature>
<protein>
    <submittedName>
        <fullName evidence="3">Glutamate n-methyl d-aspartate-associated protein 1 (Glutamate binding)</fullName>
    </submittedName>
</protein>
<keyword evidence="4" id="KW-1185">Reference proteome</keyword>
<dbReference type="Proteomes" id="UP001281614">
    <property type="component" value="Unassembled WGS sequence"/>
</dbReference>
<accession>A0AAD9XZT9</accession>
<feature type="compositionally biased region" description="Pro residues" evidence="1">
    <location>
        <begin position="64"/>
        <end position="73"/>
    </location>
</feature>
<feature type="compositionally biased region" description="Polar residues" evidence="1">
    <location>
        <begin position="51"/>
        <end position="60"/>
    </location>
</feature>
<dbReference type="EMBL" id="VYYT01000566">
    <property type="protein sequence ID" value="KAK2731659.1"/>
    <property type="molecule type" value="Genomic_DNA"/>
</dbReference>
<dbReference type="AlphaFoldDB" id="A0AAD9XZT9"/>
<sequence length="154" mass="16592">MLVSSIFFLVIVVPAIAAPVACLRDEARLVTAGTPPTPSKGMTGKVPAVAVSSNPQQEQEPNFPDAPEPPEAPEAPEAPDALDAPYTIDPLPYHDPIPEAANYPNAANYPDAANYPEVASYSHHNDEVDPPPLRRRRVLPLAPRRDPKQHAAIR</sequence>
<evidence type="ECO:0000256" key="1">
    <source>
        <dbReference type="SAM" id="MobiDB-lite"/>
    </source>
</evidence>
<reference evidence="3" key="1">
    <citation type="submission" date="2023-02" db="EMBL/GenBank/DDBJ databases">
        <title>Colletotrichum kahawae CIFC_Que2 genome sequencing and assembly.</title>
        <authorList>
            <person name="Baroncelli R."/>
        </authorList>
    </citation>
    <scope>NUCLEOTIDE SEQUENCE</scope>
    <source>
        <strain evidence="3">CIFC_Que2</strain>
    </source>
</reference>
<keyword evidence="2" id="KW-0732">Signal</keyword>
<evidence type="ECO:0000256" key="2">
    <source>
        <dbReference type="SAM" id="SignalP"/>
    </source>
</evidence>